<dbReference type="AlphaFoldDB" id="A0A1N7MDZ8"/>
<evidence type="ECO:0000313" key="2">
    <source>
        <dbReference type="Proteomes" id="UP000186026"/>
    </source>
</evidence>
<dbReference type="OrthoDB" id="1453360at2"/>
<organism evidence="1 2">
    <name type="scientific">Belliella pelovolcani</name>
    <dbReference type="NCBI Taxonomy" id="529505"/>
    <lineage>
        <taxon>Bacteria</taxon>
        <taxon>Pseudomonadati</taxon>
        <taxon>Bacteroidota</taxon>
        <taxon>Cytophagia</taxon>
        <taxon>Cytophagales</taxon>
        <taxon>Cyclobacteriaceae</taxon>
        <taxon>Belliella</taxon>
    </lineage>
</organism>
<sequence>MKLTEELKRKIDSYFEIVTSEDLYKVSSIKYGFQEDLSLDVKDKLFTHINVNLYHKNTEYSLDTNSPTDPLPQAA</sequence>
<reference evidence="2" key="1">
    <citation type="submission" date="2017-01" db="EMBL/GenBank/DDBJ databases">
        <authorList>
            <person name="Varghese N."/>
            <person name="Submissions S."/>
        </authorList>
    </citation>
    <scope>NUCLEOTIDE SEQUENCE [LARGE SCALE GENOMIC DNA]</scope>
    <source>
        <strain evidence="2">DSM 46698</strain>
    </source>
</reference>
<name>A0A1N7MDZ8_9BACT</name>
<keyword evidence="2" id="KW-1185">Reference proteome</keyword>
<evidence type="ECO:0000313" key="1">
    <source>
        <dbReference type="EMBL" id="SIS84287.1"/>
    </source>
</evidence>
<accession>A0A1N7MDZ8</accession>
<dbReference type="EMBL" id="FTOP01000006">
    <property type="protein sequence ID" value="SIS84287.1"/>
    <property type="molecule type" value="Genomic_DNA"/>
</dbReference>
<proteinExistence type="predicted"/>
<dbReference type="Proteomes" id="UP000186026">
    <property type="component" value="Unassembled WGS sequence"/>
</dbReference>
<gene>
    <name evidence="1" type="ORF">SAMN05421761_1063</name>
</gene>
<dbReference type="STRING" id="529505.SAMN05421761_1063"/>
<dbReference type="RefSeq" id="WP_076500472.1">
    <property type="nucleotide sequence ID" value="NZ_FTOP01000006.1"/>
</dbReference>
<protein>
    <submittedName>
        <fullName evidence="1">Uncharacterized protein</fullName>
    </submittedName>
</protein>